<dbReference type="PANTHER" id="PTHR11769:SF35">
    <property type="entry name" value="HYALURONIDASE"/>
    <property type="match status" value="1"/>
</dbReference>
<protein>
    <recommendedName>
        <fullName evidence="3">Hyaluronidase</fullName>
        <ecNumber evidence="3">3.2.1.35</ecNumber>
    </recommendedName>
</protein>
<evidence type="ECO:0000256" key="3">
    <source>
        <dbReference type="RuleBase" id="RU610713"/>
    </source>
</evidence>
<reference evidence="4" key="1">
    <citation type="submission" date="2022-11" db="EMBL/GenBank/DDBJ databases">
        <title>Centuries of genome instability and evolution in soft-shell clam transmissible cancer (bioRxiv).</title>
        <authorList>
            <person name="Hart S.F.M."/>
            <person name="Yonemitsu M.A."/>
            <person name="Giersch R.M."/>
            <person name="Beal B.F."/>
            <person name="Arriagada G."/>
            <person name="Davis B.W."/>
            <person name="Ostrander E.A."/>
            <person name="Goff S.P."/>
            <person name="Metzger M.J."/>
        </authorList>
    </citation>
    <scope>NUCLEOTIDE SEQUENCE</scope>
    <source>
        <strain evidence="4">MELC-2E11</strain>
        <tissue evidence="4">Siphon/mantle</tissue>
    </source>
</reference>
<keyword evidence="5" id="KW-1185">Reference proteome</keyword>
<dbReference type="InterPro" id="IPR018155">
    <property type="entry name" value="Hyaluronidase"/>
</dbReference>
<feature type="non-terminal residue" evidence="4">
    <location>
        <position position="1"/>
    </location>
</feature>
<keyword evidence="3" id="KW-0326">Glycosidase</keyword>
<dbReference type="PANTHER" id="PTHR11769">
    <property type="entry name" value="HYALURONIDASE"/>
    <property type="match status" value="1"/>
</dbReference>
<dbReference type="SUPFAM" id="SSF51445">
    <property type="entry name" value="(Trans)glycosidases"/>
    <property type="match status" value="2"/>
</dbReference>
<dbReference type="Gene3D" id="3.20.20.70">
    <property type="entry name" value="Aldolase class I"/>
    <property type="match status" value="5"/>
</dbReference>
<dbReference type="Pfam" id="PF01630">
    <property type="entry name" value="Glyco_hydro_56"/>
    <property type="match status" value="4"/>
</dbReference>
<keyword evidence="3" id="KW-0378">Hydrolase</keyword>
<evidence type="ECO:0000256" key="1">
    <source>
        <dbReference type="ARBA" id="ARBA00008871"/>
    </source>
</evidence>
<sequence length="561" mass="63434">VIVNTNVLTNNVILAGLEENFNKPFITIWNAPSLTCFRKYGIDLDLSSFDIVANKGDTFEGDEILADYSVHIQKVVDDVNNFIPDVNFSGLAVIDWERWRPIFERNNYNEEQRVYIRASTLVTCRQLRPRGHWGFYGFPACYNYHKGESTCSNETKSLNDRLDWLFNISSVLLPSIYLSEKIGTHNARQARAHGELGEALRVANAYSADLNNTLRQSAEAGFSGVALWDSSESFKTRTECEATKAYLDNQLGPYIRELSKDALECSRNICSGHGRCVNTTFGIYYTNLHNNGEVMHSYSRGFGSTVIVVRGFGSTVIAVREFGSTLADYSVHIQKVVDDVNNFIPDVNFSGLAVIDWERWRPIFERNNYNEEQRVYIRASTLVTCRQLRPRGHWGFYGFPACYNYHKGESTCSNETKSLNDRLDWLFNISSVLLPSIYLSEKIGTHNARQARAHGELGEALRVANAYSTTVCNVFVDFQADLNNTLRQSAEAGFSGVALWDSSESFKTRTECEATKAYLDNQLGPYIRELSKDALECSRNICSGHGRCVNTTFGIYYTNLH</sequence>
<comment type="catalytic activity">
    <reaction evidence="3">
        <text>Random hydrolysis of (1-&gt;4)-linkages between N-acetyl-beta-D-glucosamine and D-glucuronate residues in hyaluronate.</text>
        <dbReference type="EC" id="3.2.1.35"/>
    </reaction>
</comment>
<name>A0ABY7EXW1_MYAAR</name>
<evidence type="ECO:0000313" key="5">
    <source>
        <dbReference type="Proteomes" id="UP001164746"/>
    </source>
</evidence>
<gene>
    <name evidence="4" type="ORF">MAR_004820</name>
</gene>
<keyword evidence="2" id="KW-1015">Disulfide bond</keyword>
<dbReference type="Proteomes" id="UP001164746">
    <property type="component" value="Chromosome 9"/>
</dbReference>
<accession>A0ABY7EXW1</accession>
<dbReference type="EMBL" id="CP111020">
    <property type="protein sequence ID" value="WAR14715.1"/>
    <property type="molecule type" value="Genomic_DNA"/>
</dbReference>
<evidence type="ECO:0000313" key="4">
    <source>
        <dbReference type="EMBL" id="WAR14715.1"/>
    </source>
</evidence>
<dbReference type="InterPro" id="IPR017853">
    <property type="entry name" value="GH"/>
</dbReference>
<organism evidence="4 5">
    <name type="scientific">Mya arenaria</name>
    <name type="common">Soft-shell clam</name>
    <dbReference type="NCBI Taxonomy" id="6604"/>
    <lineage>
        <taxon>Eukaryota</taxon>
        <taxon>Metazoa</taxon>
        <taxon>Spiralia</taxon>
        <taxon>Lophotrochozoa</taxon>
        <taxon>Mollusca</taxon>
        <taxon>Bivalvia</taxon>
        <taxon>Autobranchia</taxon>
        <taxon>Heteroconchia</taxon>
        <taxon>Euheterodonta</taxon>
        <taxon>Imparidentia</taxon>
        <taxon>Neoheterodontei</taxon>
        <taxon>Myida</taxon>
        <taxon>Myoidea</taxon>
        <taxon>Myidae</taxon>
        <taxon>Mya</taxon>
    </lineage>
</organism>
<dbReference type="InterPro" id="IPR013785">
    <property type="entry name" value="Aldolase_TIM"/>
</dbReference>
<comment type="similarity">
    <text evidence="1 3">Belongs to the glycosyl hydrolase 56 family.</text>
</comment>
<feature type="non-terminal residue" evidence="4">
    <location>
        <position position="561"/>
    </location>
</feature>
<dbReference type="EC" id="3.2.1.35" evidence="3"/>
<evidence type="ECO:0000256" key="2">
    <source>
        <dbReference type="ARBA" id="ARBA00023157"/>
    </source>
</evidence>
<proteinExistence type="inferred from homology"/>